<accession>A0ABX1B5L9</accession>
<reference evidence="2 3" key="1">
    <citation type="submission" date="2020-03" db="EMBL/GenBank/DDBJ databases">
        <title>WGS of actinomycetes isolated from Thailand.</title>
        <authorList>
            <person name="Thawai C."/>
        </authorList>
    </citation>
    <scope>NUCLEOTIDE SEQUENCE [LARGE SCALE GENOMIC DNA]</scope>
    <source>
        <strain evidence="2 3">FMUSA5-5</strain>
    </source>
</reference>
<proteinExistence type="predicted"/>
<gene>
    <name evidence="2" type="ORF">HCN51_27400</name>
</gene>
<evidence type="ECO:0000256" key="1">
    <source>
        <dbReference type="SAM" id="MobiDB-lite"/>
    </source>
</evidence>
<name>A0ABX1B5L9_9ACTN</name>
<sequence length="88" mass="9365">MQANRYAHANASPLTGTDPTGRSSQTILPGGSLQEAGSGRGGCISSGSICYETEQNDYMSGWSPRLTTEELATNWILVGGMESIRARR</sequence>
<comment type="caution">
    <text evidence="2">The sequence shown here is derived from an EMBL/GenBank/DDBJ whole genome shotgun (WGS) entry which is preliminary data.</text>
</comment>
<feature type="region of interest" description="Disordered" evidence="1">
    <location>
        <begin position="1"/>
        <end position="40"/>
    </location>
</feature>
<keyword evidence="3" id="KW-1185">Reference proteome</keyword>
<dbReference type="RefSeq" id="WP_168012977.1">
    <property type="nucleotide sequence ID" value="NZ_JAATEP010000020.1"/>
</dbReference>
<feature type="compositionally biased region" description="Polar residues" evidence="1">
    <location>
        <begin position="12"/>
        <end position="27"/>
    </location>
</feature>
<organism evidence="2 3">
    <name type="scientific">Nonomuraea composti</name>
    <dbReference type="NCBI Taxonomy" id="2720023"/>
    <lineage>
        <taxon>Bacteria</taxon>
        <taxon>Bacillati</taxon>
        <taxon>Actinomycetota</taxon>
        <taxon>Actinomycetes</taxon>
        <taxon>Streptosporangiales</taxon>
        <taxon>Streptosporangiaceae</taxon>
        <taxon>Nonomuraea</taxon>
    </lineage>
</organism>
<evidence type="ECO:0000313" key="3">
    <source>
        <dbReference type="Proteomes" id="UP000696294"/>
    </source>
</evidence>
<evidence type="ECO:0000313" key="2">
    <source>
        <dbReference type="EMBL" id="NJP93128.1"/>
    </source>
</evidence>
<protein>
    <submittedName>
        <fullName evidence="2">Uncharacterized protein</fullName>
    </submittedName>
</protein>
<dbReference type="Proteomes" id="UP000696294">
    <property type="component" value="Unassembled WGS sequence"/>
</dbReference>
<dbReference type="EMBL" id="JAATEP010000020">
    <property type="protein sequence ID" value="NJP93128.1"/>
    <property type="molecule type" value="Genomic_DNA"/>
</dbReference>